<dbReference type="Proteomes" id="UP001596052">
    <property type="component" value="Unassembled WGS sequence"/>
</dbReference>
<name>A0ABW0KVA1_9BACT</name>
<accession>A0ABW0KVA1</accession>
<protein>
    <submittedName>
        <fullName evidence="1">Uncharacterized protein</fullName>
    </submittedName>
</protein>
<sequence>MAVVCDGEPGVRAGALLVSARGDTSTDAVPAGGASPWVVVVSAGGSGPLELAVKDVVLPGVPTLSVFPAARGRASVAWASSSAFAVVG</sequence>
<keyword evidence="2" id="KW-1185">Reference proteome</keyword>
<organism evidence="1 2">
    <name type="scientific">Prosthecobacter fluviatilis</name>
    <dbReference type="NCBI Taxonomy" id="445931"/>
    <lineage>
        <taxon>Bacteria</taxon>
        <taxon>Pseudomonadati</taxon>
        <taxon>Verrucomicrobiota</taxon>
        <taxon>Verrucomicrobiia</taxon>
        <taxon>Verrucomicrobiales</taxon>
        <taxon>Verrucomicrobiaceae</taxon>
        <taxon>Prosthecobacter</taxon>
    </lineage>
</organism>
<dbReference type="EMBL" id="JBHSMQ010000009">
    <property type="protein sequence ID" value="MFC5457259.1"/>
    <property type="molecule type" value="Genomic_DNA"/>
</dbReference>
<evidence type="ECO:0000313" key="2">
    <source>
        <dbReference type="Proteomes" id="UP001596052"/>
    </source>
</evidence>
<gene>
    <name evidence="1" type="ORF">ACFQDI_20490</name>
</gene>
<proteinExistence type="predicted"/>
<comment type="caution">
    <text evidence="1">The sequence shown here is derived from an EMBL/GenBank/DDBJ whole genome shotgun (WGS) entry which is preliminary data.</text>
</comment>
<dbReference type="RefSeq" id="WP_377170362.1">
    <property type="nucleotide sequence ID" value="NZ_JBHSMQ010000009.1"/>
</dbReference>
<evidence type="ECO:0000313" key="1">
    <source>
        <dbReference type="EMBL" id="MFC5457259.1"/>
    </source>
</evidence>
<reference evidence="2" key="1">
    <citation type="journal article" date="2019" name="Int. J. Syst. Evol. Microbiol.">
        <title>The Global Catalogue of Microorganisms (GCM) 10K type strain sequencing project: providing services to taxonomists for standard genome sequencing and annotation.</title>
        <authorList>
            <consortium name="The Broad Institute Genomics Platform"/>
            <consortium name="The Broad Institute Genome Sequencing Center for Infectious Disease"/>
            <person name="Wu L."/>
            <person name="Ma J."/>
        </authorList>
    </citation>
    <scope>NUCLEOTIDE SEQUENCE [LARGE SCALE GENOMIC DNA]</scope>
    <source>
        <strain evidence="2">CGMCC 4.1469</strain>
    </source>
</reference>